<evidence type="ECO:0000256" key="1">
    <source>
        <dbReference type="PROSITE-ProRule" id="PRU00409"/>
    </source>
</evidence>
<dbReference type="GO" id="GO:0009432">
    <property type="term" value="P:SOS response"/>
    <property type="evidence" value="ECO:0007669"/>
    <property type="project" value="TreeGrafter"/>
</dbReference>
<protein>
    <submittedName>
        <fullName evidence="3">ATP-dependent carboxylate-amine ligase</fullName>
    </submittedName>
</protein>
<dbReference type="EMBL" id="CP106982">
    <property type="protein sequence ID" value="UYF92090.1"/>
    <property type="molecule type" value="Genomic_DNA"/>
</dbReference>
<dbReference type="Pfam" id="PF21068">
    <property type="entry name" value="ATPgraspMvdD"/>
    <property type="match status" value="1"/>
</dbReference>
<dbReference type="InterPro" id="IPR048936">
    <property type="entry name" value="MvdD-like_ATPgrasp"/>
</dbReference>
<dbReference type="SUPFAM" id="SSF56059">
    <property type="entry name" value="Glutathione synthetase ATP-binding domain-like"/>
    <property type="match status" value="1"/>
</dbReference>
<gene>
    <name evidence="3" type="ORF">OCS65_16405</name>
</gene>
<dbReference type="PANTHER" id="PTHR21621:SF0">
    <property type="entry name" value="BETA-CITRYLGLUTAMATE SYNTHASE B-RELATED"/>
    <property type="match status" value="1"/>
</dbReference>
<dbReference type="RefSeq" id="WP_231772869.1">
    <property type="nucleotide sequence ID" value="NZ_BAAAYP010000012.1"/>
</dbReference>
<reference evidence="3" key="1">
    <citation type="submission" date="2022-09" db="EMBL/GenBank/DDBJ databases">
        <title>The genome sequence of Rhodococcus aetherivorans N1.</title>
        <authorList>
            <person name="Jiang W."/>
        </authorList>
    </citation>
    <scope>NUCLEOTIDE SEQUENCE</scope>
    <source>
        <strain evidence="3">N1</strain>
    </source>
</reference>
<dbReference type="GeneID" id="83622032"/>
<evidence type="ECO:0000259" key="2">
    <source>
        <dbReference type="PROSITE" id="PS50975"/>
    </source>
</evidence>
<name>A0AA46S8W6_9NOCA</name>
<evidence type="ECO:0000313" key="3">
    <source>
        <dbReference type="EMBL" id="UYF92090.1"/>
    </source>
</evidence>
<dbReference type="PROSITE" id="PS50975">
    <property type="entry name" value="ATP_GRASP"/>
    <property type="match status" value="1"/>
</dbReference>
<evidence type="ECO:0000313" key="4">
    <source>
        <dbReference type="Proteomes" id="UP001163947"/>
    </source>
</evidence>
<keyword evidence="1" id="KW-0547">Nucleotide-binding</keyword>
<proteinExistence type="predicted"/>
<dbReference type="InterPro" id="IPR011761">
    <property type="entry name" value="ATP-grasp"/>
</dbReference>
<sequence>MSAHPARILVLTQPGDPHADHVVDLLRRRDARVVVFDPADFPVHASISVGYTAGGAVRRTLDHRGGRIDLSAVDTVWFRRPRNPRAHPEVTAPAVREYVERECEAMTSALWDDLDCLAVPGTRAAIRQAARKTAQLTLAGRLGFELPPTIVTTSPDEFLDFWDRHEGQVISKPLDRPFLIDGDDGYFRMCEPVTTTDLGYAEAMRLCPMIVQGYVPKQIEVRVTVVGQRVLGAAIHSQDSNHTRLDWRSYDPSTTRYSRHELPAALAALCRSLVAELELQYGTIDLILTPDGRYVFLEINPSGQWLWIEDATGLPISDALCELLLDGAHRSRRPAVQEVPA</sequence>
<accession>A0AA46S8W6</accession>
<dbReference type="Proteomes" id="UP001163947">
    <property type="component" value="Chromosome"/>
</dbReference>
<dbReference type="GO" id="GO:0046872">
    <property type="term" value="F:metal ion binding"/>
    <property type="evidence" value="ECO:0007669"/>
    <property type="project" value="InterPro"/>
</dbReference>
<dbReference type="Gene3D" id="3.30.470.20">
    <property type="entry name" value="ATP-grasp fold, B domain"/>
    <property type="match status" value="1"/>
</dbReference>
<keyword evidence="1" id="KW-0067">ATP-binding</keyword>
<dbReference type="GO" id="GO:0005524">
    <property type="term" value="F:ATP binding"/>
    <property type="evidence" value="ECO:0007669"/>
    <property type="project" value="UniProtKB-UniRule"/>
</dbReference>
<feature type="domain" description="ATP-grasp" evidence="2">
    <location>
        <begin position="136"/>
        <end position="325"/>
    </location>
</feature>
<dbReference type="PANTHER" id="PTHR21621">
    <property type="entry name" value="RIBOSOMAL PROTEIN S6 MODIFICATION PROTEIN"/>
    <property type="match status" value="1"/>
</dbReference>
<dbReference type="GO" id="GO:0005737">
    <property type="term" value="C:cytoplasm"/>
    <property type="evidence" value="ECO:0007669"/>
    <property type="project" value="TreeGrafter"/>
</dbReference>
<dbReference type="GO" id="GO:0018169">
    <property type="term" value="F:ribosomal S6-glutamic acid ligase activity"/>
    <property type="evidence" value="ECO:0007669"/>
    <property type="project" value="TreeGrafter"/>
</dbReference>
<organism evidence="3 4">
    <name type="scientific">Rhodococcus aetherivorans</name>
    <dbReference type="NCBI Taxonomy" id="191292"/>
    <lineage>
        <taxon>Bacteria</taxon>
        <taxon>Bacillati</taxon>
        <taxon>Actinomycetota</taxon>
        <taxon>Actinomycetes</taxon>
        <taxon>Mycobacteriales</taxon>
        <taxon>Nocardiaceae</taxon>
        <taxon>Rhodococcus</taxon>
    </lineage>
</organism>
<keyword evidence="3" id="KW-0436">Ligase</keyword>
<dbReference type="AlphaFoldDB" id="A0AA46S8W6"/>